<keyword evidence="1" id="KW-1133">Transmembrane helix</keyword>
<dbReference type="RefSeq" id="WP_095986364.1">
    <property type="nucleotide sequence ID" value="NZ_CP022098.1"/>
</dbReference>
<evidence type="ECO:0000313" key="3">
    <source>
        <dbReference type="Proteomes" id="UP000217257"/>
    </source>
</evidence>
<dbReference type="InterPro" id="IPR025461">
    <property type="entry name" value="ABA4-like"/>
</dbReference>
<dbReference type="PANTHER" id="PTHR34543:SF1">
    <property type="entry name" value="PROTEIN ABA DEFICIENT 4, CHLOROPLASTIC"/>
    <property type="match status" value="1"/>
</dbReference>
<dbReference type="KEGG" id="cfus:CYFUS_003583"/>
<protein>
    <recommendedName>
        <fullName evidence="4">DUF4281 domain-containing protein</fullName>
    </recommendedName>
</protein>
<feature type="transmembrane region" description="Helical" evidence="1">
    <location>
        <begin position="37"/>
        <end position="60"/>
    </location>
</feature>
<name>A0A250J3Q8_9BACT</name>
<dbReference type="EMBL" id="CP022098">
    <property type="protein sequence ID" value="ATB38152.1"/>
    <property type="molecule type" value="Genomic_DNA"/>
</dbReference>
<dbReference type="AlphaFoldDB" id="A0A250J3Q8"/>
<gene>
    <name evidence="2" type="ORF">CYFUS_003583</name>
</gene>
<sequence>MRVETVFNLFNYGVFPAWALLLFAPRWKWTRRLVHSVLIPVMLGVAHLGLMLGLNLSASIPEGASAASLRGAMLLFSDPWVAVLCWIHYLAFDLFVGAWIVRDAGRRGLPHLAVAPCVLLTMMYGPTGLLVYLVLRFFMRGALTLHEESEAPRQNG</sequence>
<evidence type="ECO:0008006" key="4">
    <source>
        <dbReference type="Google" id="ProtNLM"/>
    </source>
</evidence>
<keyword evidence="1" id="KW-0472">Membrane</keyword>
<evidence type="ECO:0000313" key="2">
    <source>
        <dbReference type="EMBL" id="ATB38152.1"/>
    </source>
</evidence>
<dbReference type="Pfam" id="PF14108">
    <property type="entry name" value="ABA4-like"/>
    <property type="match status" value="1"/>
</dbReference>
<feature type="transmembrane region" description="Helical" evidence="1">
    <location>
        <begin position="6"/>
        <end position="25"/>
    </location>
</feature>
<proteinExistence type="predicted"/>
<evidence type="ECO:0000256" key="1">
    <source>
        <dbReference type="SAM" id="Phobius"/>
    </source>
</evidence>
<dbReference type="PANTHER" id="PTHR34543">
    <property type="entry name" value="PROTEIN ABA DEFICIENT 4, CHLOROPLASTIC"/>
    <property type="match status" value="1"/>
</dbReference>
<feature type="transmembrane region" description="Helical" evidence="1">
    <location>
        <begin position="113"/>
        <end position="135"/>
    </location>
</feature>
<keyword evidence="1" id="KW-0812">Transmembrane</keyword>
<dbReference type="Proteomes" id="UP000217257">
    <property type="component" value="Chromosome"/>
</dbReference>
<feature type="transmembrane region" description="Helical" evidence="1">
    <location>
        <begin position="80"/>
        <end position="101"/>
    </location>
</feature>
<accession>A0A250J3Q8</accession>
<reference evidence="2 3" key="1">
    <citation type="submission" date="2017-06" db="EMBL/GenBank/DDBJ databases">
        <title>Sequencing and comparative analysis of myxobacterial genomes.</title>
        <authorList>
            <person name="Rupp O."/>
            <person name="Goesmann A."/>
            <person name="Sogaard-Andersen L."/>
        </authorList>
    </citation>
    <scope>NUCLEOTIDE SEQUENCE [LARGE SCALE GENOMIC DNA]</scope>
    <source>
        <strain evidence="2 3">DSM 52655</strain>
    </source>
</reference>
<organism evidence="2 3">
    <name type="scientific">Cystobacter fuscus</name>
    <dbReference type="NCBI Taxonomy" id="43"/>
    <lineage>
        <taxon>Bacteria</taxon>
        <taxon>Pseudomonadati</taxon>
        <taxon>Myxococcota</taxon>
        <taxon>Myxococcia</taxon>
        <taxon>Myxococcales</taxon>
        <taxon>Cystobacterineae</taxon>
        <taxon>Archangiaceae</taxon>
        <taxon>Cystobacter</taxon>
    </lineage>
</organism>